<comment type="caution">
    <text evidence="2">The sequence shown here is derived from an EMBL/GenBank/DDBJ whole genome shotgun (WGS) entry which is preliminary data.</text>
</comment>
<evidence type="ECO:0000259" key="1">
    <source>
        <dbReference type="SMART" id="SM00871"/>
    </source>
</evidence>
<reference evidence="2 3" key="1">
    <citation type="submission" date="2021-04" db="EMBL/GenBank/DDBJ databases">
        <title>Draft genome sequence of Paenibacillus cisolokensis, LC2-13A.</title>
        <authorList>
            <person name="Uke A."/>
            <person name="Chhe C."/>
            <person name="Baramee S."/>
            <person name="Kosugi A."/>
        </authorList>
    </citation>
    <scope>NUCLEOTIDE SEQUENCE [LARGE SCALE GENOMIC DNA]</scope>
    <source>
        <strain evidence="2 3">LC2-13A</strain>
    </source>
</reference>
<organism evidence="2 3">
    <name type="scientific">Paenibacillus cisolokensis</name>
    <dbReference type="NCBI Taxonomy" id="1658519"/>
    <lineage>
        <taxon>Bacteria</taxon>
        <taxon>Bacillati</taxon>
        <taxon>Bacillota</taxon>
        <taxon>Bacilli</taxon>
        <taxon>Bacillales</taxon>
        <taxon>Paenibacillaceae</taxon>
        <taxon>Paenibacillus</taxon>
    </lineage>
</organism>
<evidence type="ECO:0000313" key="3">
    <source>
        <dbReference type="Proteomes" id="UP000680304"/>
    </source>
</evidence>
<sequence>MTTAVLPEMTPVIVEHDELKLIGIPCVGLKAMKSKYENAKEGMLAVSGYLPQVVNPRVLYGMWPNAESQNNPDTHVYILCLEVSTFDGIPPWFVRLTVPPQKCVVAANGRGNYDAASKAVEDYIRENRIAFDRTPRDYVICERYHLDGEGFAKYSLPIE</sequence>
<accession>A0ABQ4N1J8</accession>
<dbReference type="SMART" id="SM00871">
    <property type="entry name" value="AraC_E_bind"/>
    <property type="match status" value="1"/>
</dbReference>
<dbReference type="InterPro" id="IPR010499">
    <property type="entry name" value="AraC_E-bd"/>
</dbReference>
<proteinExistence type="predicted"/>
<protein>
    <recommendedName>
        <fullName evidence="1">AraC effector-binding domain-containing protein</fullName>
    </recommendedName>
</protein>
<dbReference type="Proteomes" id="UP000680304">
    <property type="component" value="Unassembled WGS sequence"/>
</dbReference>
<name>A0ABQ4N1J8_9BACL</name>
<dbReference type="RefSeq" id="WP_213527282.1">
    <property type="nucleotide sequence ID" value="NZ_BOVJ01000017.1"/>
</dbReference>
<dbReference type="EMBL" id="BOVJ01000017">
    <property type="protein sequence ID" value="GIQ62017.1"/>
    <property type="molecule type" value="Genomic_DNA"/>
</dbReference>
<evidence type="ECO:0000313" key="2">
    <source>
        <dbReference type="EMBL" id="GIQ62017.1"/>
    </source>
</evidence>
<gene>
    <name evidence="2" type="ORF">PACILC2_05850</name>
</gene>
<feature type="domain" description="AraC effector-binding" evidence="1">
    <location>
        <begin position="9"/>
        <end position="159"/>
    </location>
</feature>
<dbReference type="InterPro" id="IPR011256">
    <property type="entry name" value="Reg_factor_effector_dom_sf"/>
</dbReference>
<dbReference type="SUPFAM" id="SSF55136">
    <property type="entry name" value="Probable bacterial effector-binding domain"/>
    <property type="match status" value="1"/>
</dbReference>
<keyword evidence="3" id="KW-1185">Reference proteome</keyword>